<dbReference type="PRINTS" id="PR00385">
    <property type="entry name" value="P450"/>
</dbReference>
<dbReference type="PRINTS" id="PR01239">
    <property type="entry name" value="EP450IICYP52"/>
</dbReference>
<evidence type="ECO:0000256" key="3">
    <source>
        <dbReference type="ARBA" id="ARBA00022617"/>
    </source>
</evidence>
<keyword evidence="11" id="KW-1185">Reference proteome</keyword>
<evidence type="ECO:0000256" key="4">
    <source>
        <dbReference type="ARBA" id="ARBA00022723"/>
    </source>
</evidence>
<evidence type="ECO:0000313" key="11">
    <source>
        <dbReference type="Proteomes" id="UP000799757"/>
    </source>
</evidence>
<dbReference type="GO" id="GO:0016712">
    <property type="term" value="F:oxidoreductase activity, acting on paired donors, with incorporation or reduction of molecular oxygen, reduced flavin or flavoprotein as one donor, and incorporation of one atom of oxygen"/>
    <property type="evidence" value="ECO:0007669"/>
    <property type="project" value="InterPro"/>
</dbReference>
<dbReference type="InterPro" id="IPR047146">
    <property type="entry name" value="Cyt_P450_E_CYP52_fungi"/>
</dbReference>
<evidence type="ECO:0000256" key="5">
    <source>
        <dbReference type="ARBA" id="ARBA00023002"/>
    </source>
</evidence>
<dbReference type="Proteomes" id="UP000799757">
    <property type="component" value="Unassembled WGS sequence"/>
</dbReference>
<dbReference type="InterPro" id="IPR001128">
    <property type="entry name" value="Cyt_P450"/>
</dbReference>
<dbReference type="Pfam" id="PF00067">
    <property type="entry name" value="p450"/>
    <property type="match status" value="1"/>
</dbReference>
<dbReference type="AlphaFoldDB" id="A0A6A6WS43"/>
<proteinExistence type="inferred from homology"/>
<keyword evidence="6 8" id="KW-0408">Iron</keyword>
<evidence type="ECO:0000256" key="9">
    <source>
        <dbReference type="RuleBase" id="RU000461"/>
    </source>
</evidence>
<keyword evidence="3 8" id="KW-0349">Heme</keyword>
<dbReference type="Gene3D" id="1.10.630.10">
    <property type="entry name" value="Cytochrome P450"/>
    <property type="match status" value="1"/>
</dbReference>
<organism evidence="10 11">
    <name type="scientific">Melanomma pulvis-pyrius CBS 109.77</name>
    <dbReference type="NCBI Taxonomy" id="1314802"/>
    <lineage>
        <taxon>Eukaryota</taxon>
        <taxon>Fungi</taxon>
        <taxon>Dikarya</taxon>
        <taxon>Ascomycota</taxon>
        <taxon>Pezizomycotina</taxon>
        <taxon>Dothideomycetes</taxon>
        <taxon>Pleosporomycetidae</taxon>
        <taxon>Pleosporales</taxon>
        <taxon>Melanommataceae</taxon>
        <taxon>Melanomma</taxon>
    </lineage>
</organism>
<dbReference type="PANTHER" id="PTHR24287">
    <property type="entry name" value="P450, PUTATIVE (EUROFUNG)-RELATED"/>
    <property type="match status" value="1"/>
</dbReference>
<accession>A0A6A6WS43</accession>
<dbReference type="CDD" id="cd11063">
    <property type="entry name" value="CYP52"/>
    <property type="match status" value="1"/>
</dbReference>
<evidence type="ECO:0000256" key="6">
    <source>
        <dbReference type="ARBA" id="ARBA00023004"/>
    </source>
</evidence>
<dbReference type="EMBL" id="MU002382">
    <property type="protein sequence ID" value="KAF2786950.1"/>
    <property type="molecule type" value="Genomic_DNA"/>
</dbReference>
<keyword evidence="4 8" id="KW-0479">Metal-binding</keyword>
<dbReference type="InterPro" id="IPR002402">
    <property type="entry name" value="Cyt_P450_E_grp-II"/>
</dbReference>
<dbReference type="PANTHER" id="PTHR24287:SF1">
    <property type="entry name" value="P450, PUTATIVE (EUROFUNG)-RELATED"/>
    <property type="match status" value="1"/>
</dbReference>
<name>A0A6A6WS43_9PLEO</name>
<evidence type="ECO:0000256" key="7">
    <source>
        <dbReference type="ARBA" id="ARBA00023033"/>
    </source>
</evidence>
<comment type="similarity">
    <text evidence="2 9">Belongs to the cytochrome P450 family.</text>
</comment>
<evidence type="ECO:0000256" key="8">
    <source>
        <dbReference type="PIRSR" id="PIRSR602402-1"/>
    </source>
</evidence>
<dbReference type="OrthoDB" id="1470350at2759"/>
<evidence type="ECO:0000256" key="1">
    <source>
        <dbReference type="ARBA" id="ARBA00001971"/>
    </source>
</evidence>
<evidence type="ECO:0000256" key="2">
    <source>
        <dbReference type="ARBA" id="ARBA00010617"/>
    </source>
</evidence>
<comment type="cofactor">
    <cofactor evidence="1 8">
        <name>heme</name>
        <dbReference type="ChEBI" id="CHEBI:30413"/>
    </cofactor>
</comment>
<reference evidence="10" key="1">
    <citation type="journal article" date="2020" name="Stud. Mycol.">
        <title>101 Dothideomycetes genomes: a test case for predicting lifestyles and emergence of pathogens.</title>
        <authorList>
            <person name="Haridas S."/>
            <person name="Albert R."/>
            <person name="Binder M."/>
            <person name="Bloem J."/>
            <person name="Labutti K."/>
            <person name="Salamov A."/>
            <person name="Andreopoulos B."/>
            <person name="Baker S."/>
            <person name="Barry K."/>
            <person name="Bills G."/>
            <person name="Bluhm B."/>
            <person name="Cannon C."/>
            <person name="Castanera R."/>
            <person name="Culley D."/>
            <person name="Daum C."/>
            <person name="Ezra D."/>
            <person name="Gonzalez J."/>
            <person name="Henrissat B."/>
            <person name="Kuo A."/>
            <person name="Liang C."/>
            <person name="Lipzen A."/>
            <person name="Lutzoni F."/>
            <person name="Magnuson J."/>
            <person name="Mondo S."/>
            <person name="Nolan M."/>
            <person name="Ohm R."/>
            <person name="Pangilinan J."/>
            <person name="Park H.-J."/>
            <person name="Ramirez L."/>
            <person name="Alfaro M."/>
            <person name="Sun H."/>
            <person name="Tritt A."/>
            <person name="Yoshinaga Y."/>
            <person name="Zwiers L.-H."/>
            <person name="Turgeon B."/>
            <person name="Goodwin S."/>
            <person name="Spatafora J."/>
            <person name="Crous P."/>
            <person name="Grigoriev I."/>
        </authorList>
    </citation>
    <scope>NUCLEOTIDE SEQUENCE</scope>
    <source>
        <strain evidence="10">CBS 109.77</strain>
    </source>
</reference>
<gene>
    <name evidence="10" type="ORF">K505DRAFT_258776</name>
</gene>
<feature type="binding site" description="axial binding residue" evidence="8">
    <location>
        <position position="430"/>
    </location>
    <ligand>
        <name>heme</name>
        <dbReference type="ChEBI" id="CHEBI:30413"/>
    </ligand>
    <ligandPart>
        <name>Fe</name>
        <dbReference type="ChEBI" id="CHEBI:18248"/>
    </ligandPart>
</feature>
<dbReference type="PROSITE" id="PS00086">
    <property type="entry name" value="CYTOCHROME_P450"/>
    <property type="match status" value="1"/>
</dbReference>
<dbReference type="PRINTS" id="PR00464">
    <property type="entry name" value="EP450II"/>
</dbReference>
<sequence length="495" mass="56289">MRGRDPIGIDNVLLLLKSDKECRLPNYVQERTDKICKKEGRQINTFYQNVLGSPAIFTLEPENIKTILATKFKDFGLGESRNNNFFPLLGFGIFSSDGKAWEHSRGLLRPQFAREQVSDLDLEEIHVQNMMRCLPVNPDGWTSVTDIQTLFFRLTMDTATEFLFGESVDSQLANLPGYSASKSGFRIDEGEFASDFDMSQTHLSRAARMGDLYWLGHNKEFKESSKRCHDFIDHYVRLALSKEKIEPQIHTATGNPKYVFLDALVQDTRDPLILRSHLLSILLAGRDTTASLLSYVFVMLLQHPAVFTKLREIIIEDFGTYSNPKETSFARLKSCTYLQWVLNETLRLFPLVPFNSRRALVDTTLPTGGGPDGLSPVYVRKGQQVDYSVSAMQRRKDLWGPDANVFNPERWNGRRSGWEYLPFNGGPRICIGQQFALTEAGYGIVRLLQRFDRLEGRNNSWEGVEKGGYGFVRQAVTLTSSPADGVKLRLREARE</sequence>
<dbReference type="InterPro" id="IPR036396">
    <property type="entry name" value="Cyt_P450_sf"/>
</dbReference>
<dbReference type="InterPro" id="IPR002974">
    <property type="entry name" value="Cyt_P450_E_CYP52_ascomycetes"/>
</dbReference>
<dbReference type="GO" id="GO:0020037">
    <property type="term" value="F:heme binding"/>
    <property type="evidence" value="ECO:0007669"/>
    <property type="project" value="InterPro"/>
</dbReference>
<keyword evidence="7 9" id="KW-0503">Monooxygenase</keyword>
<dbReference type="SUPFAM" id="SSF48264">
    <property type="entry name" value="Cytochrome P450"/>
    <property type="match status" value="1"/>
</dbReference>
<protein>
    <submittedName>
        <fullName evidence="10">Cytochrome P450 52A12</fullName>
    </submittedName>
</protein>
<dbReference type="GO" id="GO:0005506">
    <property type="term" value="F:iron ion binding"/>
    <property type="evidence" value="ECO:0007669"/>
    <property type="project" value="InterPro"/>
</dbReference>
<keyword evidence="5 9" id="KW-0560">Oxidoreductase</keyword>
<evidence type="ECO:0000313" key="10">
    <source>
        <dbReference type="EMBL" id="KAF2786950.1"/>
    </source>
</evidence>
<dbReference type="InterPro" id="IPR017972">
    <property type="entry name" value="Cyt_P450_CS"/>
</dbReference>